<evidence type="ECO:0000259" key="4">
    <source>
        <dbReference type="Pfam" id="PF05726"/>
    </source>
</evidence>
<evidence type="ECO:0008006" key="7">
    <source>
        <dbReference type="Google" id="ProtNLM"/>
    </source>
</evidence>
<protein>
    <recommendedName>
        <fullName evidence="7">Pirin family protein</fullName>
    </recommendedName>
</protein>
<reference evidence="5 6" key="1">
    <citation type="submission" date="2021-08" db="EMBL/GenBank/DDBJ databases">
        <title>Complete genome sequence of Leptospira kobayashii strain E30.</title>
        <authorList>
            <person name="Nakao R."/>
            <person name="Nakamura S."/>
            <person name="Masuzawa T."/>
            <person name="Koizumi N."/>
        </authorList>
    </citation>
    <scope>NUCLEOTIDE SEQUENCE [LARGE SCALE GENOMIC DNA]</scope>
    <source>
        <strain evidence="5 6">E30</strain>
    </source>
</reference>
<name>A0ABN6KCZ9_9LEPT</name>
<feature type="domain" description="Pirin N-terminal" evidence="3">
    <location>
        <begin position="16"/>
        <end position="118"/>
    </location>
</feature>
<dbReference type="RefSeq" id="WP_109022001.1">
    <property type="nucleotide sequence ID" value="NZ_AP025028.1"/>
</dbReference>
<feature type="domain" description="Pirin C-terminal" evidence="4">
    <location>
        <begin position="171"/>
        <end position="271"/>
    </location>
</feature>
<evidence type="ECO:0000313" key="5">
    <source>
        <dbReference type="EMBL" id="BDA77403.1"/>
    </source>
</evidence>
<evidence type="ECO:0000313" key="6">
    <source>
        <dbReference type="Proteomes" id="UP000245263"/>
    </source>
</evidence>
<dbReference type="InterPro" id="IPR012093">
    <property type="entry name" value="Pirin"/>
</dbReference>
<dbReference type="EMBL" id="AP025028">
    <property type="protein sequence ID" value="BDA77403.1"/>
    <property type="molecule type" value="Genomic_DNA"/>
</dbReference>
<comment type="similarity">
    <text evidence="1 2">Belongs to the pirin family.</text>
</comment>
<dbReference type="InterPro" id="IPR008778">
    <property type="entry name" value="Pirin_C_dom"/>
</dbReference>
<evidence type="ECO:0000259" key="3">
    <source>
        <dbReference type="Pfam" id="PF02678"/>
    </source>
</evidence>
<dbReference type="Proteomes" id="UP000245263">
    <property type="component" value="Chromosome 1"/>
</dbReference>
<proteinExistence type="inferred from homology"/>
<dbReference type="Pfam" id="PF02678">
    <property type="entry name" value="Pirin"/>
    <property type="match status" value="1"/>
</dbReference>
<accession>A0ABN6KCZ9</accession>
<dbReference type="Gene3D" id="2.60.120.10">
    <property type="entry name" value="Jelly Rolls"/>
    <property type="match status" value="2"/>
</dbReference>
<dbReference type="PIRSF" id="PIRSF006232">
    <property type="entry name" value="Pirin"/>
    <property type="match status" value="1"/>
</dbReference>
<dbReference type="CDD" id="cd02909">
    <property type="entry name" value="cupin_pirin_N"/>
    <property type="match status" value="1"/>
</dbReference>
<evidence type="ECO:0000256" key="1">
    <source>
        <dbReference type="ARBA" id="ARBA00008416"/>
    </source>
</evidence>
<dbReference type="InterPro" id="IPR014710">
    <property type="entry name" value="RmlC-like_jellyroll"/>
</dbReference>
<dbReference type="InterPro" id="IPR003829">
    <property type="entry name" value="Pirin_N_dom"/>
</dbReference>
<dbReference type="Pfam" id="PF05726">
    <property type="entry name" value="Pirin_C"/>
    <property type="match status" value="1"/>
</dbReference>
<dbReference type="SUPFAM" id="SSF51182">
    <property type="entry name" value="RmlC-like cupins"/>
    <property type="match status" value="1"/>
</dbReference>
<dbReference type="InterPro" id="IPR011051">
    <property type="entry name" value="RmlC_Cupin_sf"/>
</dbReference>
<gene>
    <name evidence="5" type="ORF">LPTSP3_g03330</name>
</gene>
<dbReference type="CDD" id="cd02247">
    <property type="entry name" value="cupin_pirin_C"/>
    <property type="match status" value="1"/>
</dbReference>
<dbReference type="PANTHER" id="PTHR13903:SF8">
    <property type="entry name" value="PIRIN"/>
    <property type="match status" value="1"/>
</dbReference>
<sequence>MKFFKGHEKDLGDHFTVKRLLPSMEKRAIGPFVFLDHFGPVPVVTGKELVVRAHPHIGLSTITFLYSGVIEHRDSLGVFQPIRPYETNWMTAGSGIAHSERSVLDDQYSSFEGLQTWVALPKEKEEMEPGFQHLSKEEIPVYEKEGIIVRLLGGEFLGLVSTAHVHSPLFYADVEVKPVAGRIQWNVKPEQEAGIYVARGKIKVANTELGVGNMISYDLGASVEFEALEDSRLMLLGGEPLPEKRNLWWNFVSTSQELIDKAKESYQNDTFPRVPGETEKIPLPPL</sequence>
<dbReference type="PANTHER" id="PTHR13903">
    <property type="entry name" value="PIRIN-RELATED"/>
    <property type="match status" value="1"/>
</dbReference>
<evidence type="ECO:0000256" key="2">
    <source>
        <dbReference type="RuleBase" id="RU003457"/>
    </source>
</evidence>
<keyword evidence="6" id="KW-1185">Reference proteome</keyword>
<organism evidence="5 6">
    <name type="scientific">Leptospira kobayashii</name>
    <dbReference type="NCBI Taxonomy" id="1917830"/>
    <lineage>
        <taxon>Bacteria</taxon>
        <taxon>Pseudomonadati</taxon>
        <taxon>Spirochaetota</taxon>
        <taxon>Spirochaetia</taxon>
        <taxon>Leptospirales</taxon>
        <taxon>Leptospiraceae</taxon>
        <taxon>Leptospira</taxon>
    </lineage>
</organism>